<keyword evidence="3" id="KW-1185">Reference proteome</keyword>
<proteinExistence type="predicted"/>
<dbReference type="STRING" id="1851148.SMSP2_00250"/>
<feature type="transmembrane region" description="Helical" evidence="1">
    <location>
        <begin position="255"/>
        <end position="275"/>
    </location>
</feature>
<dbReference type="KEGG" id="pbas:SMSP2_00250"/>
<evidence type="ECO:0000313" key="3">
    <source>
        <dbReference type="Proteomes" id="UP000188181"/>
    </source>
</evidence>
<sequence>MFRLNRIILPINKDIYTAMNKLMERIKAILVELRHHSPFTLFGAFLGLVFMLLFKDLSTAALHSLFMVFHPGHVLLSAFVTTSLYKINNPKTGIIKLCIIGYVGSIGIATLSDCVLPYFGERIMGISVPVHAALHSEHSDDTDIANADETMHEHGEEMTQDHAGEDTAEHVHTDECEHQHNHHHDGFIYEKLGLPADLHLAFIDDWEIVTPAALLGIFMAMFFPATKFPHAIHVLISTWASSCHIMLNLTQDLTIYTMAGILVVLFIAVWVPCCLSDIVFPVAFSHGGCSYCREKHKKNGGTDKAAEESS</sequence>
<gene>
    <name evidence="2" type="ORF">SMSP2_00250</name>
</gene>
<dbReference type="AlphaFoldDB" id="A0A1Q2MB54"/>
<organism evidence="2 3">
    <name type="scientific">Limihaloglobus sulfuriphilus</name>
    <dbReference type="NCBI Taxonomy" id="1851148"/>
    <lineage>
        <taxon>Bacteria</taxon>
        <taxon>Pseudomonadati</taxon>
        <taxon>Planctomycetota</taxon>
        <taxon>Phycisphaerae</taxon>
        <taxon>Sedimentisphaerales</taxon>
        <taxon>Sedimentisphaeraceae</taxon>
        <taxon>Limihaloglobus</taxon>
    </lineage>
</organism>
<reference evidence="3" key="1">
    <citation type="submission" date="2017-02" db="EMBL/GenBank/DDBJ databases">
        <title>Comparative genomics and description of representatives of a novel lineage of planctomycetes thriving in anoxic sediments.</title>
        <authorList>
            <person name="Spring S."/>
            <person name="Bunk B."/>
            <person name="Sproer C."/>
        </authorList>
    </citation>
    <scope>NUCLEOTIDE SEQUENCE [LARGE SCALE GENOMIC DNA]</scope>
    <source>
        <strain evidence="3">SM-Chi-D1</strain>
    </source>
</reference>
<evidence type="ECO:0000256" key="1">
    <source>
        <dbReference type="SAM" id="Phobius"/>
    </source>
</evidence>
<evidence type="ECO:0000313" key="2">
    <source>
        <dbReference type="EMBL" id="AQQ69916.1"/>
    </source>
</evidence>
<feature type="transmembrane region" description="Helical" evidence="1">
    <location>
        <begin position="37"/>
        <end position="54"/>
    </location>
</feature>
<feature type="transmembrane region" description="Helical" evidence="1">
    <location>
        <begin position="97"/>
        <end position="119"/>
    </location>
</feature>
<keyword evidence="1" id="KW-1133">Transmembrane helix</keyword>
<protein>
    <submittedName>
        <fullName evidence="2">Uncharacterized protein</fullName>
    </submittedName>
</protein>
<keyword evidence="1" id="KW-0472">Membrane</keyword>
<keyword evidence="1" id="KW-0812">Transmembrane</keyword>
<accession>A0A1Q2MB54</accession>
<name>A0A1Q2MB54_9BACT</name>
<feature type="transmembrane region" description="Helical" evidence="1">
    <location>
        <begin position="60"/>
        <end position="85"/>
    </location>
</feature>
<dbReference type="EMBL" id="CP019646">
    <property type="protein sequence ID" value="AQQ69916.1"/>
    <property type="molecule type" value="Genomic_DNA"/>
</dbReference>
<dbReference type="Proteomes" id="UP000188181">
    <property type="component" value="Chromosome"/>
</dbReference>